<reference evidence="1" key="1">
    <citation type="submission" date="2022-06" db="EMBL/GenBank/DDBJ databases">
        <title>Genome Sequence of Candolleomyces eurysporus.</title>
        <authorList>
            <person name="Buettner E."/>
        </authorList>
    </citation>
    <scope>NUCLEOTIDE SEQUENCE</scope>
    <source>
        <strain evidence="1">VTCC 930004</strain>
    </source>
</reference>
<organism evidence="1 2">
    <name type="scientific">Candolleomyces eurysporus</name>
    <dbReference type="NCBI Taxonomy" id="2828524"/>
    <lineage>
        <taxon>Eukaryota</taxon>
        <taxon>Fungi</taxon>
        <taxon>Dikarya</taxon>
        <taxon>Basidiomycota</taxon>
        <taxon>Agaricomycotina</taxon>
        <taxon>Agaricomycetes</taxon>
        <taxon>Agaricomycetidae</taxon>
        <taxon>Agaricales</taxon>
        <taxon>Agaricineae</taxon>
        <taxon>Psathyrellaceae</taxon>
        <taxon>Candolleomyces</taxon>
    </lineage>
</organism>
<evidence type="ECO:0008006" key="3">
    <source>
        <dbReference type="Google" id="ProtNLM"/>
    </source>
</evidence>
<name>A0A9W8MGY0_9AGAR</name>
<dbReference type="EMBL" id="JANBPK010000937">
    <property type="protein sequence ID" value="KAJ2928179.1"/>
    <property type="molecule type" value="Genomic_DNA"/>
</dbReference>
<comment type="caution">
    <text evidence="1">The sequence shown here is derived from an EMBL/GenBank/DDBJ whole genome shotgun (WGS) entry which is preliminary data.</text>
</comment>
<sequence>MLKNSLRKLIKDPQEDVYVKGDEGLDENDIIVPIMGPTGVGKSTSCTQQLQHYVVPIKEELAERYKLSGRNLVLVDTPGFDDTNISDAEILRRIALWLASAYGRNMKVSGVVYMYPIYPNRMTRNDCSNVKVFRKICGDGDLSRVIIATTRWDICPTDTGTKREEELEKNFWRNLLDQSQSQGTATMKRLPNGPEHAWNIIDAILEKHGHAEVDGIILNIQHQLVTKGKKLQQTDAAIELRRKLQVLLNESSSSVKSRRENLEKVVQQVKELKIPFSSRIKSFFGFW</sequence>
<protein>
    <recommendedName>
        <fullName evidence="3">G domain-containing protein</fullName>
    </recommendedName>
</protein>
<dbReference type="OrthoDB" id="8954335at2759"/>
<dbReference type="SUPFAM" id="SSF52540">
    <property type="entry name" value="P-loop containing nucleoside triphosphate hydrolases"/>
    <property type="match status" value="1"/>
</dbReference>
<gene>
    <name evidence="1" type="ORF">H1R20_g8921</name>
</gene>
<dbReference type="CDD" id="cd00882">
    <property type="entry name" value="Ras_like_GTPase"/>
    <property type="match status" value="1"/>
</dbReference>
<keyword evidence="2" id="KW-1185">Reference proteome</keyword>
<accession>A0A9W8MGY0</accession>
<dbReference type="Proteomes" id="UP001140091">
    <property type="component" value="Unassembled WGS sequence"/>
</dbReference>
<evidence type="ECO:0000313" key="1">
    <source>
        <dbReference type="EMBL" id="KAJ2928179.1"/>
    </source>
</evidence>
<feature type="non-terminal residue" evidence="1">
    <location>
        <position position="1"/>
    </location>
</feature>
<dbReference type="AlphaFoldDB" id="A0A9W8MGY0"/>
<proteinExistence type="predicted"/>
<dbReference type="InterPro" id="IPR027417">
    <property type="entry name" value="P-loop_NTPase"/>
</dbReference>
<dbReference type="Gene3D" id="3.40.50.300">
    <property type="entry name" value="P-loop containing nucleotide triphosphate hydrolases"/>
    <property type="match status" value="1"/>
</dbReference>
<evidence type="ECO:0000313" key="2">
    <source>
        <dbReference type="Proteomes" id="UP001140091"/>
    </source>
</evidence>